<organism evidence="1 2">
    <name type="scientific">Aduncisulcus paluster</name>
    <dbReference type="NCBI Taxonomy" id="2918883"/>
    <lineage>
        <taxon>Eukaryota</taxon>
        <taxon>Metamonada</taxon>
        <taxon>Carpediemonas-like organisms</taxon>
        <taxon>Aduncisulcus</taxon>
    </lineage>
</organism>
<dbReference type="EMBL" id="BQXS01003845">
    <property type="protein sequence ID" value="GKT35582.1"/>
    <property type="molecule type" value="Genomic_DNA"/>
</dbReference>
<gene>
    <name evidence="1" type="ORF">ADUPG1_003012</name>
</gene>
<feature type="non-terminal residue" evidence="1">
    <location>
        <position position="1"/>
    </location>
</feature>
<accession>A0ABQ5KSZ4</accession>
<evidence type="ECO:0000313" key="1">
    <source>
        <dbReference type="EMBL" id="GKT35582.1"/>
    </source>
</evidence>
<protein>
    <submittedName>
        <fullName evidence="1">Uncharacterized protein</fullName>
    </submittedName>
</protein>
<sequence>DMFHYLISTSVHTISSSSSLTLIYILCFFFEQPRYKQTTWGLTDTAPYPLIHLPPMFPHGFIPVAHSLHGECQLVTHEGITMQNTSHYTLPMRPLGYSPPLMVLTLTSLGGSFHYDTYSSPSTHIPPVPEKPWCSPLWCRLCSLSEGDT</sequence>
<keyword evidence="2" id="KW-1185">Reference proteome</keyword>
<proteinExistence type="predicted"/>
<reference evidence="1" key="1">
    <citation type="submission" date="2022-03" db="EMBL/GenBank/DDBJ databases">
        <title>Draft genome sequence of Aduncisulcus paluster, a free-living microaerophilic Fornicata.</title>
        <authorList>
            <person name="Yuyama I."/>
            <person name="Kume K."/>
            <person name="Tamura T."/>
            <person name="Inagaki Y."/>
            <person name="Hashimoto T."/>
        </authorList>
    </citation>
    <scope>NUCLEOTIDE SEQUENCE</scope>
    <source>
        <strain evidence="1">NY0171</strain>
    </source>
</reference>
<evidence type="ECO:0000313" key="2">
    <source>
        <dbReference type="Proteomes" id="UP001057375"/>
    </source>
</evidence>
<name>A0ABQ5KSZ4_9EUKA</name>
<dbReference type="Proteomes" id="UP001057375">
    <property type="component" value="Unassembled WGS sequence"/>
</dbReference>
<comment type="caution">
    <text evidence="1">The sequence shown here is derived from an EMBL/GenBank/DDBJ whole genome shotgun (WGS) entry which is preliminary data.</text>
</comment>